<evidence type="ECO:0000259" key="10">
    <source>
        <dbReference type="Pfam" id="PF01555"/>
    </source>
</evidence>
<keyword evidence="4" id="KW-0949">S-adenosyl-L-methionine</keyword>
<gene>
    <name evidence="11" type="ORF">ACFOYY_21415</name>
</gene>
<dbReference type="PROSITE" id="PS00093">
    <property type="entry name" value="N4_MTASE"/>
    <property type="match status" value="1"/>
</dbReference>
<evidence type="ECO:0000256" key="1">
    <source>
        <dbReference type="ARBA" id="ARBA00010203"/>
    </source>
</evidence>
<proteinExistence type="inferred from homology"/>
<accession>A0ABV8F4G8</accession>
<dbReference type="SUPFAM" id="SSF53335">
    <property type="entry name" value="S-adenosyl-L-methionine-dependent methyltransferases"/>
    <property type="match status" value="1"/>
</dbReference>
<comment type="catalytic activity">
    <reaction evidence="7">
        <text>a 2'-deoxycytidine in DNA + S-adenosyl-L-methionine = an N(4)-methyl-2'-deoxycytidine in DNA + S-adenosyl-L-homocysteine + H(+)</text>
        <dbReference type="Rhea" id="RHEA:16857"/>
        <dbReference type="Rhea" id="RHEA-COMP:11369"/>
        <dbReference type="Rhea" id="RHEA-COMP:13674"/>
        <dbReference type="ChEBI" id="CHEBI:15378"/>
        <dbReference type="ChEBI" id="CHEBI:57856"/>
        <dbReference type="ChEBI" id="CHEBI:59789"/>
        <dbReference type="ChEBI" id="CHEBI:85452"/>
        <dbReference type="ChEBI" id="CHEBI:137933"/>
        <dbReference type="EC" id="2.1.1.113"/>
    </reaction>
</comment>
<evidence type="ECO:0000313" key="11">
    <source>
        <dbReference type="EMBL" id="MFC3982714.1"/>
    </source>
</evidence>
<dbReference type="InterPro" id="IPR029063">
    <property type="entry name" value="SAM-dependent_MTases_sf"/>
</dbReference>
<dbReference type="Proteomes" id="UP001595698">
    <property type="component" value="Unassembled WGS sequence"/>
</dbReference>
<dbReference type="InterPro" id="IPR002941">
    <property type="entry name" value="DNA_methylase_N4/N6"/>
</dbReference>
<keyword evidence="5" id="KW-0680">Restriction system</keyword>
<dbReference type="EC" id="2.1.1.-" evidence="8"/>
<evidence type="ECO:0000256" key="7">
    <source>
        <dbReference type="ARBA" id="ARBA00049120"/>
    </source>
</evidence>
<feature type="domain" description="DNA methylase N-4/N-6" evidence="10">
    <location>
        <begin position="39"/>
        <end position="294"/>
    </location>
</feature>
<keyword evidence="2" id="KW-0489">Methyltransferase</keyword>
<comment type="similarity">
    <text evidence="1">Belongs to the N(4)/N(6)-methyltransferase family. N(4) subfamily.</text>
</comment>
<dbReference type="Pfam" id="PF01555">
    <property type="entry name" value="N6_N4_Mtase"/>
    <property type="match status" value="1"/>
</dbReference>
<dbReference type="InterPro" id="IPR017985">
    <property type="entry name" value="MeTrfase_CN4_CS"/>
</dbReference>
<keyword evidence="12" id="KW-1185">Reference proteome</keyword>
<evidence type="ECO:0000313" key="12">
    <source>
        <dbReference type="Proteomes" id="UP001595698"/>
    </source>
</evidence>
<name>A0ABV8F4G8_9ACTN</name>
<evidence type="ECO:0000256" key="3">
    <source>
        <dbReference type="ARBA" id="ARBA00022679"/>
    </source>
</evidence>
<evidence type="ECO:0000256" key="8">
    <source>
        <dbReference type="RuleBase" id="RU362026"/>
    </source>
</evidence>
<comment type="caution">
    <text evidence="11">The sequence shown here is derived from an EMBL/GenBank/DDBJ whole genome shotgun (WGS) entry which is preliminary data.</text>
</comment>
<dbReference type="PRINTS" id="PR00508">
    <property type="entry name" value="S21N4MTFRASE"/>
</dbReference>
<evidence type="ECO:0000256" key="2">
    <source>
        <dbReference type="ARBA" id="ARBA00022603"/>
    </source>
</evidence>
<evidence type="ECO:0000256" key="9">
    <source>
        <dbReference type="SAM" id="MobiDB-lite"/>
    </source>
</evidence>
<keyword evidence="3" id="KW-0808">Transferase</keyword>
<sequence length="347" mass="39049">MTKLFDHLSSGTVLYTTEVGAQLCGESQSLLAELPPESVDLFITSPPFPLLRKKAYGNEDQKEYVAWLTAFAKLAHTALKPTGSLVIDIGGAYQRGRPVRSLHQFRALIAFIDELGYFLAEEFYWFNPARLPSPIEWVNKRKIRAKDAVNTVWWLSKTDLPKADISKVRIPYSDSMQRLLRNPEGYYRPKDRPSEHVIGSAFGLDNGGALPPNLLVIPNTESNSFYLRMCQYLDTPSHPARFPSALPEFFIRMLTEPGDVVVDFFSGSNTTGKAAEDLNRRWLAFEKDRKYAALSALRFLEDQPPETVKKHYESILAGQKMELSAAKPPQSSGDAEARRTDEPSALF</sequence>
<dbReference type="EMBL" id="JBHSBC010000021">
    <property type="protein sequence ID" value="MFC3982714.1"/>
    <property type="molecule type" value="Genomic_DNA"/>
</dbReference>
<keyword evidence="6" id="KW-0238">DNA-binding</keyword>
<feature type="region of interest" description="Disordered" evidence="9">
    <location>
        <begin position="321"/>
        <end position="347"/>
    </location>
</feature>
<dbReference type="RefSeq" id="WP_386191197.1">
    <property type="nucleotide sequence ID" value="NZ_JBHSBC010000021.1"/>
</dbReference>
<evidence type="ECO:0000256" key="5">
    <source>
        <dbReference type="ARBA" id="ARBA00022747"/>
    </source>
</evidence>
<reference evidence="12" key="1">
    <citation type="journal article" date="2019" name="Int. J. Syst. Evol. Microbiol.">
        <title>The Global Catalogue of Microorganisms (GCM) 10K type strain sequencing project: providing services to taxonomists for standard genome sequencing and annotation.</title>
        <authorList>
            <consortium name="The Broad Institute Genomics Platform"/>
            <consortium name="The Broad Institute Genome Sequencing Center for Infectious Disease"/>
            <person name="Wu L."/>
            <person name="Ma J."/>
        </authorList>
    </citation>
    <scope>NUCLEOTIDE SEQUENCE [LARGE SCALE GENOMIC DNA]</scope>
    <source>
        <strain evidence="12">TBRC 7912</strain>
    </source>
</reference>
<feature type="compositionally biased region" description="Basic and acidic residues" evidence="9">
    <location>
        <begin position="335"/>
        <end position="347"/>
    </location>
</feature>
<protein>
    <recommendedName>
        <fullName evidence="8">Methyltransferase</fullName>
        <ecNumber evidence="8">2.1.1.-</ecNumber>
    </recommendedName>
</protein>
<evidence type="ECO:0000256" key="6">
    <source>
        <dbReference type="ARBA" id="ARBA00023125"/>
    </source>
</evidence>
<organism evidence="11 12">
    <name type="scientific">Streptosporangium jomthongense</name>
    <dbReference type="NCBI Taxonomy" id="1193683"/>
    <lineage>
        <taxon>Bacteria</taxon>
        <taxon>Bacillati</taxon>
        <taxon>Actinomycetota</taxon>
        <taxon>Actinomycetes</taxon>
        <taxon>Streptosporangiales</taxon>
        <taxon>Streptosporangiaceae</taxon>
        <taxon>Streptosporangium</taxon>
    </lineage>
</organism>
<dbReference type="InterPro" id="IPR001091">
    <property type="entry name" value="RM_Methyltransferase"/>
</dbReference>
<evidence type="ECO:0000256" key="4">
    <source>
        <dbReference type="ARBA" id="ARBA00022691"/>
    </source>
</evidence>
<dbReference type="Gene3D" id="3.40.50.150">
    <property type="entry name" value="Vaccinia Virus protein VP39"/>
    <property type="match status" value="1"/>
</dbReference>